<evidence type="ECO:0000256" key="10">
    <source>
        <dbReference type="ARBA" id="ARBA00023136"/>
    </source>
</evidence>
<comment type="catalytic activity">
    <reaction evidence="1">
        <text>ATP + protein L-histidine = ADP + protein N-phospho-L-histidine.</text>
        <dbReference type="EC" id="2.7.13.3"/>
    </reaction>
</comment>
<dbReference type="Gene3D" id="6.10.340.10">
    <property type="match status" value="1"/>
</dbReference>
<feature type="domain" description="Histidine kinase" evidence="12">
    <location>
        <begin position="244"/>
        <end position="460"/>
    </location>
</feature>
<dbReference type="CDD" id="cd00075">
    <property type="entry name" value="HATPase"/>
    <property type="match status" value="1"/>
</dbReference>
<name>A0A916T5Z5_9ACTN</name>
<reference evidence="14" key="2">
    <citation type="submission" date="2020-09" db="EMBL/GenBank/DDBJ databases">
        <authorList>
            <person name="Sun Q."/>
            <person name="Zhou Y."/>
        </authorList>
    </citation>
    <scope>NUCLEOTIDE SEQUENCE</scope>
    <source>
        <strain evidence="14">CGMCC 1.12827</strain>
    </source>
</reference>
<dbReference type="PANTHER" id="PTHR45436:SF5">
    <property type="entry name" value="SENSOR HISTIDINE KINASE TRCS"/>
    <property type="match status" value="1"/>
</dbReference>
<evidence type="ECO:0000256" key="5">
    <source>
        <dbReference type="ARBA" id="ARBA00022679"/>
    </source>
</evidence>
<dbReference type="Pfam" id="PF02518">
    <property type="entry name" value="HATPase_c"/>
    <property type="match status" value="1"/>
</dbReference>
<dbReference type="InterPro" id="IPR004358">
    <property type="entry name" value="Sig_transdc_His_kin-like_C"/>
</dbReference>
<dbReference type="PROSITE" id="PS50885">
    <property type="entry name" value="HAMP"/>
    <property type="match status" value="1"/>
</dbReference>
<dbReference type="SUPFAM" id="SSF55874">
    <property type="entry name" value="ATPase domain of HSP90 chaperone/DNA topoisomerase II/histidine kinase"/>
    <property type="match status" value="1"/>
</dbReference>
<dbReference type="InterPro" id="IPR003661">
    <property type="entry name" value="HisK_dim/P_dom"/>
</dbReference>
<evidence type="ECO:0000313" key="14">
    <source>
        <dbReference type="EMBL" id="GGB29986.1"/>
    </source>
</evidence>
<organism evidence="14 15">
    <name type="scientific">Gordonia jinhuaensis</name>
    <dbReference type="NCBI Taxonomy" id="1517702"/>
    <lineage>
        <taxon>Bacteria</taxon>
        <taxon>Bacillati</taxon>
        <taxon>Actinomycetota</taxon>
        <taxon>Actinomycetes</taxon>
        <taxon>Mycobacteriales</taxon>
        <taxon>Gordoniaceae</taxon>
        <taxon>Gordonia</taxon>
    </lineage>
</organism>
<gene>
    <name evidence="14" type="ORF">GCM10011489_17740</name>
</gene>
<evidence type="ECO:0000256" key="6">
    <source>
        <dbReference type="ARBA" id="ARBA00022692"/>
    </source>
</evidence>
<dbReference type="CDD" id="cd06225">
    <property type="entry name" value="HAMP"/>
    <property type="match status" value="1"/>
</dbReference>
<dbReference type="InterPro" id="IPR050428">
    <property type="entry name" value="TCS_sensor_his_kinase"/>
</dbReference>
<dbReference type="Gene3D" id="3.30.565.10">
    <property type="entry name" value="Histidine kinase-like ATPase, C-terminal domain"/>
    <property type="match status" value="1"/>
</dbReference>
<dbReference type="GO" id="GO:0005886">
    <property type="term" value="C:plasma membrane"/>
    <property type="evidence" value="ECO:0007669"/>
    <property type="project" value="UniProtKB-SubCell"/>
</dbReference>
<reference evidence="14" key="1">
    <citation type="journal article" date="2014" name="Int. J. Syst. Evol. Microbiol.">
        <title>Complete genome sequence of Corynebacterium casei LMG S-19264T (=DSM 44701T), isolated from a smear-ripened cheese.</title>
        <authorList>
            <consortium name="US DOE Joint Genome Institute (JGI-PGF)"/>
            <person name="Walter F."/>
            <person name="Albersmeier A."/>
            <person name="Kalinowski J."/>
            <person name="Ruckert C."/>
        </authorList>
    </citation>
    <scope>NUCLEOTIDE SEQUENCE</scope>
    <source>
        <strain evidence="14">CGMCC 1.12827</strain>
    </source>
</reference>
<comment type="caution">
    <text evidence="14">The sequence shown here is derived from an EMBL/GenBank/DDBJ whole genome shotgun (WGS) entry which is preliminary data.</text>
</comment>
<dbReference type="Proteomes" id="UP000621454">
    <property type="component" value="Unassembled WGS sequence"/>
</dbReference>
<evidence type="ECO:0000256" key="11">
    <source>
        <dbReference type="SAM" id="Phobius"/>
    </source>
</evidence>
<dbReference type="Pfam" id="PF00512">
    <property type="entry name" value="HisKA"/>
    <property type="match status" value="1"/>
</dbReference>
<keyword evidence="7 14" id="KW-0418">Kinase</keyword>
<protein>
    <recommendedName>
        <fullName evidence="3">histidine kinase</fullName>
        <ecNumber evidence="3">2.7.13.3</ecNumber>
    </recommendedName>
</protein>
<keyword evidence="4" id="KW-0597">Phosphoprotein</keyword>
<dbReference type="SUPFAM" id="SSF158472">
    <property type="entry name" value="HAMP domain-like"/>
    <property type="match status" value="1"/>
</dbReference>
<evidence type="ECO:0000313" key="15">
    <source>
        <dbReference type="Proteomes" id="UP000621454"/>
    </source>
</evidence>
<dbReference type="Pfam" id="PF00672">
    <property type="entry name" value="HAMP"/>
    <property type="match status" value="1"/>
</dbReference>
<dbReference type="InterPro" id="IPR005467">
    <property type="entry name" value="His_kinase_dom"/>
</dbReference>
<dbReference type="Gene3D" id="1.10.287.130">
    <property type="match status" value="1"/>
</dbReference>
<evidence type="ECO:0000256" key="2">
    <source>
        <dbReference type="ARBA" id="ARBA00004236"/>
    </source>
</evidence>
<proteinExistence type="predicted"/>
<evidence type="ECO:0000256" key="8">
    <source>
        <dbReference type="ARBA" id="ARBA00022989"/>
    </source>
</evidence>
<evidence type="ECO:0000259" key="12">
    <source>
        <dbReference type="PROSITE" id="PS50109"/>
    </source>
</evidence>
<dbReference type="SMART" id="SM00388">
    <property type="entry name" value="HisKA"/>
    <property type="match status" value="1"/>
</dbReference>
<keyword evidence="10 11" id="KW-0472">Membrane</keyword>
<dbReference type="EC" id="2.7.13.3" evidence="3"/>
<dbReference type="SMART" id="SM00304">
    <property type="entry name" value="HAMP"/>
    <property type="match status" value="1"/>
</dbReference>
<keyword evidence="5" id="KW-0808">Transferase</keyword>
<keyword evidence="15" id="KW-1185">Reference proteome</keyword>
<feature type="transmembrane region" description="Helical" evidence="11">
    <location>
        <begin position="160"/>
        <end position="183"/>
    </location>
</feature>
<feature type="transmembrane region" description="Helical" evidence="11">
    <location>
        <begin position="20"/>
        <end position="40"/>
    </location>
</feature>
<evidence type="ECO:0000256" key="1">
    <source>
        <dbReference type="ARBA" id="ARBA00000085"/>
    </source>
</evidence>
<dbReference type="InterPro" id="IPR003660">
    <property type="entry name" value="HAMP_dom"/>
</dbReference>
<dbReference type="EMBL" id="BMGC01000009">
    <property type="protein sequence ID" value="GGB29986.1"/>
    <property type="molecule type" value="Genomic_DNA"/>
</dbReference>
<dbReference type="GO" id="GO:0000155">
    <property type="term" value="F:phosphorelay sensor kinase activity"/>
    <property type="evidence" value="ECO:0007669"/>
    <property type="project" value="InterPro"/>
</dbReference>
<evidence type="ECO:0000256" key="3">
    <source>
        <dbReference type="ARBA" id="ARBA00012438"/>
    </source>
</evidence>
<dbReference type="PRINTS" id="PR00344">
    <property type="entry name" value="BCTRLSENSOR"/>
</dbReference>
<accession>A0A916T5Z5</accession>
<keyword evidence="9" id="KW-0902">Two-component regulatory system</keyword>
<dbReference type="AlphaFoldDB" id="A0A916T5Z5"/>
<evidence type="ECO:0000256" key="4">
    <source>
        <dbReference type="ARBA" id="ARBA00022553"/>
    </source>
</evidence>
<dbReference type="PANTHER" id="PTHR45436">
    <property type="entry name" value="SENSOR HISTIDINE KINASE YKOH"/>
    <property type="match status" value="1"/>
</dbReference>
<sequence>MRDPFAITRSVSLRLRVTLLAATVVGVAVAVMAAAAYLVVYRALYADVDTQLENRADSLTVLVSSGALDSTPQLLVGGTLYSTDVSVGLVYPDGRSVWIGEVTYGSVEREVAASAPGSGLNNSSLRTVDNKRVIARKVENGDTLILAQDLEPTDEVLNRLAWVLAIVGGCGVILAAVAGTTVARAGLRPVARLTHAADRVARTDDLRPIPVSGNDELARLTESFNMMLRALAESRDRQSRLVADAGHELRTPLTSLRTNLELLIAASEPGAPPVPPEDMAELRTDVMAQIEELSTLVGDLVDLAREDAPEVVHEEIELTEILDRSLERVRRRRSDVEFEVYAMPWYVFGEPAGLSRAVLNILDNAAKWSPPGSPVRVTLQQVDPLNAELVVEDAGPGIPPDERDLVFERFYRSTASRSMPGSGLGLAIVRQVVVKHGGSVSAEASQLGGALLRIRMPGRPIPADATPRVVSQ</sequence>
<dbReference type="InterPro" id="IPR003594">
    <property type="entry name" value="HATPase_dom"/>
</dbReference>
<evidence type="ECO:0000259" key="13">
    <source>
        <dbReference type="PROSITE" id="PS50885"/>
    </source>
</evidence>
<dbReference type="InterPro" id="IPR036890">
    <property type="entry name" value="HATPase_C_sf"/>
</dbReference>
<dbReference type="SUPFAM" id="SSF47384">
    <property type="entry name" value="Homodimeric domain of signal transducing histidine kinase"/>
    <property type="match status" value="1"/>
</dbReference>
<dbReference type="PROSITE" id="PS50109">
    <property type="entry name" value="HIS_KIN"/>
    <property type="match status" value="1"/>
</dbReference>
<keyword evidence="8 11" id="KW-1133">Transmembrane helix</keyword>
<feature type="domain" description="HAMP" evidence="13">
    <location>
        <begin position="184"/>
        <end position="236"/>
    </location>
</feature>
<dbReference type="SMART" id="SM00387">
    <property type="entry name" value="HATPase_c"/>
    <property type="match status" value="1"/>
</dbReference>
<evidence type="ECO:0000256" key="9">
    <source>
        <dbReference type="ARBA" id="ARBA00023012"/>
    </source>
</evidence>
<dbReference type="CDD" id="cd00082">
    <property type="entry name" value="HisKA"/>
    <property type="match status" value="1"/>
</dbReference>
<comment type="subcellular location">
    <subcellularLocation>
        <location evidence="2">Cell membrane</location>
    </subcellularLocation>
</comment>
<keyword evidence="6 11" id="KW-0812">Transmembrane</keyword>
<evidence type="ECO:0000256" key="7">
    <source>
        <dbReference type="ARBA" id="ARBA00022777"/>
    </source>
</evidence>
<dbReference type="InterPro" id="IPR036097">
    <property type="entry name" value="HisK_dim/P_sf"/>
</dbReference>